<dbReference type="AlphaFoldDB" id="K0F625"/>
<protein>
    <recommendedName>
        <fullName evidence="3">ESX-1 secretion-associated protein EspA/EspE-like domain-containing protein</fullName>
    </recommendedName>
</protein>
<dbReference type="eggNOG" id="ENOG50333S1">
    <property type="taxonomic scope" value="Bacteria"/>
</dbReference>
<name>K0F625_NOCB7</name>
<proteinExistence type="predicted"/>
<evidence type="ECO:0000313" key="1">
    <source>
        <dbReference type="EMBL" id="AFU02916.1"/>
    </source>
</evidence>
<organism evidence="1 2">
    <name type="scientific">Nocardia brasiliensis (strain ATCC 700358 / HUJEG-1)</name>
    <dbReference type="NCBI Taxonomy" id="1133849"/>
    <lineage>
        <taxon>Bacteria</taxon>
        <taxon>Bacillati</taxon>
        <taxon>Actinomycetota</taxon>
        <taxon>Actinomycetes</taxon>
        <taxon>Mycobacteriales</taxon>
        <taxon>Nocardiaceae</taxon>
        <taxon>Nocardia</taxon>
    </lineage>
</organism>
<gene>
    <name evidence="1" type="ORF">O3I_024825</name>
</gene>
<evidence type="ECO:0000313" key="2">
    <source>
        <dbReference type="Proteomes" id="UP000006304"/>
    </source>
</evidence>
<dbReference type="EMBL" id="CP003876">
    <property type="protein sequence ID" value="AFU02916.1"/>
    <property type="molecule type" value="Genomic_DNA"/>
</dbReference>
<evidence type="ECO:0008006" key="3">
    <source>
        <dbReference type="Google" id="ProtNLM"/>
    </source>
</evidence>
<accession>K0F625</accession>
<dbReference type="KEGG" id="nbr:O3I_024825"/>
<sequence>MKMSDAFEKLMETAKKIRAMAANESYQRDCRSGGEVPPPDRYDYYYEQVYSDIEPALEPYLRMPNPTAYDALIQRIKDAMELLNTREAAFETALTRGVHTTSDSLDRLSTAGGFLSEWTGEAAIAFKANYIDGFKTKVGYDFTALSTMKGAFEAHKAMWEAARKDIVTIAHNTMVTLQHYSEPSKNDAKFYYAVLSAIGTVSAAVITVLTGGATAPIVGIGAAASIGAASESSSSSTSTEATVGGSSPEAIIRSMLKEIDNLRHHIQTVEADAAKKLGLLEDGVYKNKDKLVPARPRLADMSDRDLYGRSGMGRT</sequence>
<reference evidence="1 2" key="1">
    <citation type="journal article" date="2012" name="J. Bacteriol.">
        <title>Complete genome sequence of Nocardia brasiliensis HUJEG-1.</title>
        <authorList>
            <person name="Vera-Cabrera L."/>
            <person name="Ortiz-Lopez R."/>
            <person name="Elizondo-Gonzalez R."/>
            <person name="Perez-Maya A.A."/>
            <person name="Ocampo-Candiani J."/>
        </authorList>
    </citation>
    <scope>NUCLEOTIDE SEQUENCE [LARGE SCALE GENOMIC DNA]</scope>
    <source>
        <strain evidence="2">ATCC 700358</strain>
    </source>
</reference>
<dbReference type="HOGENOM" id="CLU_905012_0_0_11"/>
<dbReference type="STRING" id="1133849.O3I_024825"/>
<keyword evidence="2" id="KW-1185">Reference proteome</keyword>
<dbReference type="Proteomes" id="UP000006304">
    <property type="component" value="Chromosome"/>
</dbReference>